<dbReference type="Proteomes" id="UP000006310">
    <property type="component" value="Chromosome 12"/>
</dbReference>
<evidence type="ECO:0000313" key="1">
    <source>
        <dbReference type="EMBL" id="CCK72676.1"/>
    </source>
</evidence>
<reference evidence="1 2" key="1">
    <citation type="journal article" date="2011" name="Proc. Natl. Acad. Sci. U.S.A.">
        <title>Evolutionary erosion of yeast sex chromosomes by mating-type switching accidents.</title>
        <authorList>
            <person name="Gordon J.L."/>
            <person name="Armisen D."/>
            <person name="Proux-Wera E."/>
            <person name="Oheigeartaigh S.S."/>
            <person name="Byrne K.P."/>
            <person name="Wolfe K.H."/>
        </authorList>
    </citation>
    <scope>NUCLEOTIDE SEQUENCE [LARGE SCALE GENOMIC DNA]</scope>
    <source>
        <strain evidence="2">ATCC MYA-139 / BCRC 22969 / CBS 8797 / CCRC 22969 / KCTC 17520 / NBRC 10181 / NCYC 3082</strain>
    </source>
</reference>
<dbReference type="EMBL" id="HE978325">
    <property type="protein sequence ID" value="CCK72676.1"/>
    <property type="molecule type" value="Genomic_DNA"/>
</dbReference>
<keyword evidence="2" id="KW-1185">Reference proteome</keyword>
<dbReference type="HOGENOM" id="CLU_057737_0_0_1"/>
<dbReference type="RefSeq" id="XP_022466921.1">
    <property type="nucleotide sequence ID" value="XM_022610645.1"/>
</dbReference>
<dbReference type="STRING" id="1071383.J7SB24"/>
<dbReference type="OrthoDB" id="4068104at2759"/>
<dbReference type="AlphaFoldDB" id="J7SB24"/>
<reference evidence="2" key="2">
    <citation type="submission" date="2012-08" db="EMBL/GenBank/DDBJ databases">
        <title>Genome sequence of Kazachstania naganishii.</title>
        <authorList>
            <person name="Gordon J.L."/>
            <person name="Armisen D."/>
            <person name="Proux-Wera E."/>
            <person name="OhEigeartaigh S.S."/>
            <person name="Byrne K.P."/>
            <person name="Wolfe K.H."/>
        </authorList>
    </citation>
    <scope>NUCLEOTIDE SEQUENCE [LARGE SCALE GENOMIC DNA]</scope>
    <source>
        <strain evidence="2">ATCC MYA-139 / BCRC 22969 / CBS 8797 / CCRC 22969 / KCTC 17520 / NBRC 10181 / NCYC 3082</strain>
    </source>
</reference>
<dbReference type="GeneID" id="34528450"/>
<evidence type="ECO:0000313" key="2">
    <source>
        <dbReference type="Proteomes" id="UP000006310"/>
    </source>
</evidence>
<accession>J7SB24</accession>
<gene>
    <name evidence="1" type="primary">KNAG0L00530</name>
    <name evidence="1" type="ordered locus">KNAG_0L00530</name>
</gene>
<protein>
    <submittedName>
        <fullName evidence="1">Uncharacterized protein</fullName>
    </submittedName>
</protein>
<dbReference type="eggNOG" id="ENOG502S7IW">
    <property type="taxonomic scope" value="Eukaryota"/>
</dbReference>
<name>J7SB24_HUIN7</name>
<dbReference type="KEGG" id="kng:KNAG_0L00530"/>
<sequence>MSLSVDDILEDDTLGSTILLDAPSAVDSNYRECMNLLVKGQPKGALERMFERGVLNDEALDSPAHFTLCLSCYSNIPDFASLGVSLQTVAKRVFDVQQMNDTILHLRSRDDAMAQLEKYFVCFVRTLHLQNSRDRLEGTIQLQSRMKDEIRECSEAILNEEDALVLRDMVYTYLVDLEVGLLHNKKSLSLYDSLCLGLPQLRDVLQRYDTMGTTFEDTITRDLGPLPKPKKTAAQRPISAVTPKPITNRDELQGAITGSEPEREKQVSVSWGNLVPTAKKYYSDHVAQFLARQDPRILRALSICLLLLVIIHRDKFRSHNFRQLFQRTLRNSLQQLWYITKTLTSV</sequence>
<organism evidence="1 2">
    <name type="scientific">Huiozyma naganishii (strain ATCC MYA-139 / BCRC 22969 / CBS 8797 / KCTC 17520 / NBRC 10181 / NCYC 3082 / Yp74L-3)</name>
    <name type="common">Yeast</name>
    <name type="synonym">Kazachstania naganishii</name>
    <dbReference type="NCBI Taxonomy" id="1071383"/>
    <lineage>
        <taxon>Eukaryota</taxon>
        <taxon>Fungi</taxon>
        <taxon>Dikarya</taxon>
        <taxon>Ascomycota</taxon>
        <taxon>Saccharomycotina</taxon>
        <taxon>Saccharomycetes</taxon>
        <taxon>Saccharomycetales</taxon>
        <taxon>Saccharomycetaceae</taxon>
        <taxon>Huiozyma</taxon>
    </lineage>
</organism>
<proteinExistence type="predicted"/>